<accession>A0A3M7QLQ5</accession>
<evidence type="ECO:0000313" key="1">
    <source>
        <dbReference type="EMBL" id="RNA12367.1"/>
    </source>
</evidence>
<name>A0A3M7QLQ5_BRAPC</name>
<organism evidence="1 2">
    <name type="scientific">Brachionus plicatilis</name>
    <name type="common">Marine rotifer</name>
    <name type="synonym">Brachionus muelleri</name>
    <dbReference type="NCBI Taxonomy" id="10195"/>
    <lineage>
        <taxon>Eukaryota</taxon>
        <taxon>Metazoa</taxon>
        <taxon>Spiralia</taxon>
        <taxon>Gnathifera</taxon>
        <taxon>Rotifera</taxon>
        <taxon>Eurotatoria</taxon>
        <taxon>Monogononta</taxon>
        <taxon>Pseudotrocha</taxon>
        <taxon>Ploima</taxon>
        <taxon>Brachionidae</taxon>
        <taxon>Brachionus</taxon>
    </lineage>
</organism>
<reference evidence="1 2" key="1">
    <citation type="journal article" date="2018" name="Sci. Rep.">
        <title>Genomic signatures of local adaptation to the degree of environmental predictability in rotifers.</title>
        <authorList>
            <person name="Franch-Gras L."/>
            <person name="Hahn C."/>
            <person name="Garcia-Roger E.M."/>
            <person name="Carmona M.J."/>
            <person name="Serra M."/>
            <person name="Gomez A."/>
        </authorList>
    </citation>
    <scope>NUCLEOTIDE SEQUENCE [LARGE SCALE GENOMIC DNA]</scope>
    <source>
        <strain evidence="1">HYR1</strain>
    </source>
</reference>
<sequence length="261" mass="30125">MSGHDDFVIKYGLILGEQFCTKQSCKKFGLSMNVIHHFKELFFNDELHCIKKKRNKKFINWLNKLLAAVSHDSLKNCKRGIPNKEMKSLLKNIIFFVKKNQSIKPSNNSATGCHFREFTETTAWDTTISTAHILLLQLTQFEQPKFLIMRPLTHLYPNPTQPPGPLEPLRHKLVEKGQIRPFMHLFPNPTQPPGPSEPLRQKLVEKGQIRPFMHLFPNPTQPPGPSEPLRQKLVEKGQIRPFMHLFPNPTHPPGPSEPLRQ</sequence>
<evidence type="ECO:0000313" key="2">
    <source>
        <dbReference type="Proteomes" id="UP000276133"/>
    </source>
</evidence>
<dbReference type="EMBL" id="REGN01005706">
    <property type="protein sequence ID" value="RNA12367.1"/>
    <property type="molecule type" value="Genomic_DNA"/>
</dbReference>
<dbReference type="Proteomes" id="UP000276133">
    <property type="component" value="Unassembled WGS sequence"/>
</dbReference>
<proteinExistence type="predicted"/>
<comment type="caution">
    <text evidence="1">The sequence shown here is derived from an EMBL/GenBank/DDBJ whole genome shotgun (WGS) entry which is preliminary data.</text>
</comment>
<protein>
    <submittedName>
        <fullName evidence="1">Uncharacterized protein</fullName>
    </submittedName>
</protein>
<gene>
    <name evidence="1" type="ORF">BpHYR1_039588</name>
</gene>
<keyword evidence="2" id="KW-1185">Reference proteome</keyword>
<dbReference type="AlphaFoldDB" id="A0A3M7QLQ5"/>